<keyword evidence="2" id="KW-0547">Nucleotide-binding</keyword>
<evidence type="ECO:0000256" key="1">
    <source>
        <dbReference type="ARBA" id="ARBA00008874"/>
    </source>
</evidence>
<dbReference type="AlphaFoldDB" id="A0A6B2LSW3"/>
<evidence type="ECO:0000313" key="5">
    <source>
        <dbReference type="EMBL" id="NDV39858.1"/>
    </source>
</evidence>
<comment type="similarity">
    <text evidence="1">Belongs to the protein kinase superfamily. STE Ser/Thr protein kinase family. STE20 subfamily.</text>
</comment>
<sequence length="93" mass="10427">MAVMLWESITSEPPYMEFPPIRALFEIVTKGIPPLPPSLPPSAKLVDFFSKCVEMDHTKRSTPADLLEHPFCKTSCTPDHFAILIHQARSCST</sequence>
<organism evidence="5">
    <name type="scientific">Arcella intermedia</name>
    <dbReference type="NCBI Taxonomy" id="1963864"/>
    <lineage>
        <taxon>Eukaryota</taxon>
        <taxon>Amoebozoa</taxon>
        <taxon>Tubulinea</taxon>
        <taxon>Elardia</taxon>
        <taxon>Arcellinida</taxon>
        <taxon>Sphaerothecina</taxon>
        <taxon>Arcellidae</taxon>
        <taxon>Arcella</taxon>
    </lineage>
</organism>
<dbReference type="PANTHER" id="PTHR45832:SF22">
    <property type="entry name" value="SERINE_THREONINE-PROTEIN KINASE SAMKA-RELATED"/>
    <property type="match status" value="1"/>
</dbReference>
<dbReference type="InterPro" id="IPR051931">
    <property type="entry name" value="PAK3-like"/>
</dbReference>
<dbReference type="GO" id="GO:0005524">
    <property type="term" value="F:ATP binding"/>
    <property type="evidence" value="ECO:0007669"/>
    <property type="project" value="UniProtKB-KW"/>
</dbReference>
<dbReference type="InterPro" id="IPR011009">
    <property type="entry name" value="Kinase-like_dom_sf"/>
</dbReference>
<reference evidence="5" key="1">
    <citation type="journal article" date="2020" name="J. Eukaryot. Microbiol.">
        <title>De novo Sequencing, Assembly and Annotation of the Transcriptome for the Free-Living Testate Amoeba Arcella intermedia.</title>
        <authorList>
            <person name="Ribeiro G.M."/>
            <person name="Porfirio-Sousa A.L."/>
            <person name="Maurer-Alcala X.X."/>
            <person name="Katz L.A."/>
            <person name="Lahr D.J.G."/>
        </authorList>
    </citation>
    <scope>NUCLEOTIDE SEQUENCE</scope>
</reference>
<dbReference type="PANTHER" id="PTHR45832">
    <property type="entry name" value="SERINE/THREONINE-PROTEIN KINASE SAMKA-RELATED-RELATED"/>
    <property type="match status" value="1"/>
</dbReference>
<keyword evidence="3" id="KW-0067">ATP-binding</keyword>
<name>A0A6B2LSW3_9EUKA</name>
<evidence type="ECO:0000259" key="4">
    <source>
        <dbReference type="PROSITE" id="PS50011"/>
    </source>
</evidence>
<dbReference type="PROSITE" id="PS50011">
    <property type="entry name" value="PROTEIN_KINASE_DOM"/>
    <property type="match status" value="1"/>
</dbReference>
<dbReference type="SUPFAM" id="SSF56112">
    <property type="entry name" value="Protein kinase-like (PK-like)"/>
    <property type="match status" value="1"/>
</dbReference>
<dbReference type="InterPro" id="IPR000719">
    <property type="entry name" value="Prot_kinase_dom"/>
</dbReference>
<dbReference type="GO" id="GO:0004672">
    <property type="term" value="F:protein kinase activity"/>
    <property type="evidence" value="ECO:0007669"/>
    <property type="project" value="InterPro"/>
</dbReference>
<proteinExistence type="inferred from homology"/>
<evidence type="ECO:0000256" key="2">
    <source>
        <dbReference type="ARBA" id="ARBA00022741"/>
    </source>
</evidence>
<dbReference type="EMBL" id="GIBP01010889">
    <property type="protein sequence ID" value="NDV39858.1"/>
    <property type="molecule type" value="Transcribed_RNA"/>
</dbReference>
<feature type="domain" description="Protein kinase" evidence="4">
    <location>
        <begin position="1"/>
        <end position="72"/>
    </location>
</feature>
<accession>A0A6B2LSW3</accession>
<evidence type="ECO:0000256" key="3">
    <source>
        <dbReference type="ARBA" id="ARBA00022840"/>
    </source>
</evidence>
<protein>
    <recommendedName>
        <fullName evidence="4">Protein kinase domain-containing protein</fullName>
    </recommendedName>
</protein>
<dbReference type="Gene3D" id="1.10.510.10">
    <property type="entry name" value="Transferase(Phosphotransferase) domain 1"/>
    <property type="match status" value="1"/>
</dbReference>